<sequence length="652" mass="75706">METAQENTFSIDGHEFYFINEPDLCKNTKIGIFEHIRGLSIEIAAKTKDAKILRKNNVLDRYNTKGVVTLRFELEDIFRNDGIDRKFEVESNTILHSSYLTTYWDGLCYGEFFGVVKIKRNLIQIIGNWEGDKIFPINIQLYYDEDTLDWSKYIFTTEEELIVAPSEKVHRIDFKNGLTRFPETFERFVNLEMLYIGSYYNQDTQYNLELIPQWINKFKNLNTLVVSSANLETLPDQIGELAQLTHLHIDAPIKQIPDGIVRLPRLEILTLSYCNLELIPEQVDLPKLTSLNLKNNQLKTLPVAIFNQPCLKFLNLEDNPWEYLSPEFEKIPNLELELDYKIKFFDYDYKGADGLGTITWDDDVFYASGDSALMKSISDYWKNALPRKFQDDLTVLLKKALGFDFISKEDYQEVGNHRFGGLPDLPKDWEYPRFGENWREGKESNCYEFIGQINCAKVSHLQDYLPKSGMLYFFLSTIHEVYGGSNAAKVLFFDGDIKHLGSATKWNFTEEDYFETTSDIPYEGYKVNPYTFADLPDFYAVTSNKYILKNSTEGFKNALLEDDLGYEINELFEPFQKQDIAINSYGFSQHEYPEHVAAIGQRGNPMDWIILLKVPAVKDFHFGDAGDLFFLIHKSDLAKRNFNNVFCTMYSS</sequence>
<dbReference type="Pfam" id="PF13855">
    <property type="entry name" value="LRR_8"/>
    <property type="match status" value="1"/>
</dbReference>
<dbReference type="Gene3D" id="2.30.320.10">
    <property type="entry name" value="YwqG-like"/>
    <property type="match status" value="1"/>
</dbReference>
<organism evidence="3 4">
    <name type="scientific">Belliella kenyensis</name>
    <dbReference type="NCBI Taxonomy" id="1472724"/>
    <lineage>
        <taxon>Bacteria</taxon>
        <taxon>Pseudomonadati</taxon>
        <taxon>Bacteroidota</taxon>
        <taxon>Cytophagia</taxon>
        <taxon>Cytophagales</taxon>
        <taxon>Cyclobacteriaceae</taxon>
        <taxon>Belliella</taxon>
    </lineage>
</organism>
<dbReference type="EMBL" id="JBHSAV010000025">
    <property type="protein sequence ID" value="MFC3976345.1"/>
    <property type="molecule type" value="Genomic_DNA"/>
</dbReference>
<dbReference type="InterPro" id="IPR050715">
    <property type="entry name" value="LRR-SigEffector_domain"/>
</dbReference>
<evidence type="ECO:0000256" key="2">
    <source>
        <dbReference type="ARBA" id="ARBA00022737"/>
    </source>
</evidence>
<dbReference type="PANTHER" id="PTHR45752">
    <property type="entry name" value="LEUCINE-RICH REPEAT-CONTAINING"/>
    <property type="match status" value="1"/>
</dbReference>
<dbReference type="InterPro" id="IPR003591">
    <property type="entry name" value="Leu-rich_rpt_typical-subtyp"/>
</dbReference>
<dbReference type="InterPro" id="IPR015315">
    <property type="entry name" value="DUF1963"/>
</dbReference>
<dbReference type="Pfam" id="PF09234">
    <property type="entry name" value="DUF1963"/>
    <property type="match status" value="1"/>
</dbReference>
<keyword evidence="2" id="KW-0677">Repeat</keyword>
<keyword evidence="1" id="KW-0433">Leucine-rich repeat</keyword>
<dbReference type="SUPFAM" id="SSF103032">
    <property type="entry name" value="Hypothetical protein YwqG"/>
    <property type="match status" value="1"/>
</dbReference>
<dbReference type="Gene3D" id="3.80.10.10">
    <property type="entry name" value="Ribonuclease Inhibitor"/>
    <property type="match status" value="1"/>
</dbReference>
<dbReference type="RefSeq" id="WP_241296907.1">
    <property type="nucleotide sequence ID" value="NZ_JAKZGR010000016.1"/>
</dbReference>
<evidence type="ECO:0000256" key="1">
    <source>
        <dbReference type="ARBA" id="ARBA00022614"/>
    </source>
</evidence>
<gene>
    <name evidence="3" type="ORF">ACFOUP_08155</name>
</gene>
<proteinExistence type="predicted"/>
<accession>A0ABV8EMA5</accession>
<reference evidence="4" key="1">
    <citation type="journal article" date="2019" name="Int. J. Syst. Evol. Microbiol.">
        <title>The Global Catalogue of Microorganisms (GCM) 10K type strain sequencing project: providing services to taxonomists for standard genome sequencing and annotation.</title>
        <authorList>
            <consortium name="The Broad Institute Genomics Platform"/>
            <consortium name="The Broad Institute Genome Sequencing Center for Infectious Disease"/>
            <person name="Wu L."/>
            <person name="Ma J."/>
        </authorList>
    </citation>
    <scope>NUCLEOTIDE SEQUENCE [LARGE SCALE GENOMIC DNA]</scope>
    <source>
        <strain evidence="4">CECT 8551</strain>
    </source>
</reference>
<evidence type="ECO:0000313" key="3">
    <source>
        <dbReference type="EMBL" id="MFC3976345.1"/>
    </source>
</evidence>
<dbReference type="InterPro" id="IPR035948">
    <property type="entry name" value="YwqG-like_sf"/>
</dbReference>
<dbReference type="Proteomes" id="UP001595766">
    <property type="component" value="Unassembled WGS sequence"/>
</dbReference>
<keyword evidence="4" id="KW-1185">Reference proteome</keyword>
<dbReference type="PANTHER" id="PTHR45752:SF187">
    <property type="entry name" value="LEUCINE-RICH REPEAT AND IQ DOMAIN-CONTAINING PROTEIN 4"/>
    <property type="match status" value="1"/>
</dbReference>
<dbReference type="InterPro" id="IPR032675">
    <property type="entry name" value="LRR_dom_sf"/>
</dbReference>
<dbReference type="SUPFAM" id="SSF52058">
    <property type="entry name" value="L domain-like"/>
    <property type="match status" value="1"/>
</dbReference>
<dbReference type="SMART" id="SM00369">
    <property type="entry name" value="LRR_TYP"/>
    <property type="match status" value="3"/>
</dbReference>
<evidence type="ECO:0000313" key="4">
    <source>
        <dbReference type="Proteomes" id="UP001595766"/>
    </source>
</evidence>
<protein>
    <submittedName>
        <fullName evidence="3">DUF1963 domain-containing protein</fullName>
    </submittedName>
</protein>
<comment type="caution">
    <text evidence="3">The sequence shown here is derived from an EMBL/GenBank/DDBJ whole genome shotgun (WGS) entry which is preliminary data.</text>
</comment>
<dbReference type="PROSITE" id="PS51450">
    <property type="entry name" value="LRR"/>
    <property type="match status" value="1"/>
</dbReference>
<name>A0ABV8EMA5_9BACT</name>
<dbReference type="InterPro" id="IPR001611">
    <property type="entry name" value="Leu-rich_rpt"/>
</dbReference>